<dbReference type="SUPFAM" id="SSF51445">
    <property type="entry name" value="(Trans)glycosidases"/>
    <property type="match status" value="1"/>
</dbReference>
<evidence type="ECO:0000256" key="12">
    <source>
        <dbReference type="SAM" id="Phobius"/>
    </source>
</evidence>
<keyword evidence="6" id="KW-0119">Carbohydrate metabolism</keyword>
<keyword evidence="4 12" id="KW-0472">Membrane</keyword>
<dbReference type="RefSeq" id="WP_182660993.1">
    <property type="nucleotide sequence ID" value="NZ_JACIVI010000001.1"/>
</dbReference>
<dbReference type="GO" id="GO:0000272">
    <property type="term" value="P:polysaccharide catabolic process"/>
    <property type="evidence" value="ECO:0007669"/>
    <property type="project" value="UniProtKB-KW"/>
</dbReference>
<feature type="transmembrane region" description="Helical" evidence="12">
    <location>
        <begin position="441"/>
        <end position="460"/>
    </location>
</feature>
<accession>A0A839HSF7</accession>
<dbReference type="GO" id="GO:0016787">
    <property type="term" value="F:hydrolase activity"/>
    <property type="evidence" value="ECO:0007669"/>
    <property type="project" value="UniProtKB-KW"/>
</dbReference>
<keyword evidence="12" id="KW-1133">Transmembrane helix</keyword>
<keyword evidence="7" id="KW-0961">Cell wall biogenesis/degradation</keyword>
<feature type="transmembrane region" description="Helical" evidence="12">
    <location>
        <begin position="352"/>
        <end position="371"/>
    </location>
</feature>
<feature type="transmembrane region" description="Helical" evidence="12">
    <location>
        <begin position="498"/>
        <end position="516"/>
    </location>
</feature>
<keyword evidence="5" id="KW-0325">Glycoprotein</keyword>
<reference evidence="13 14" key="1">
    <citation type="submission" date="2020-08" db="EMBL/GenBank/DDBJ databases">
        <title>Aquariorum lacteus gen. nov., sp. nov., a new member of the family Comamonadaceae, isolated from freshwater aquarium.</title>
        <authorList>
            <person name="Chun S.-J."/>
        </authorList>
    </citation>
    <scope>NUCLEOTIDE SEQUENCE [LARGE SCALE GENOMIC DNA]</scope>
    <source>
        <strain evidence="13 14">SJAQ100</strain>
    </source>
</reference>
<evidence type="ECO:0000256" key="9">
    <source>
        <dbReference type="ARBA" id="ARBA00037649"/>
    </source>
</evidence>
<dbReference type="Gene3D" id="3.20.20.80">
    <property type="entry name" value="Glycosidases"/>
    <property type="match status" value="1"/>
</dbReference>
<evidence type="ECO:0000256" key="4">
    <source>
        <dbReference type="ARBA" id="ARBA00023136"/>
    </source>
</evidence>
<evidence type="ECO:0000256" key="11">
    <source>
        <dbReference type="ARBA" id="ARBA00043078"/>
    </source>
</evidence>
<comment type="subcellular location">
    <subcellularLocation>
        <location evidence="1">Cell membrane</location>
    </subcellularLocation>
</comment>
<dbReference type="PANTHER" id="PTHR16631">
    <property type="entry name" value="GLUCAN 1,3-BETA-GLUCOSIDASE"/>
    <property type="match status" value="1"/>
</dbReference>
<feature type="transmembrane region" description="Helical" evidence="12">
    <location>
        <begin position="328"/>
        <end position="345"/>
    </location>
</feature>
<feature type="transmembrane region" description="Helical" evidence="12">
    <location>
        <begin position="522"/>
        <end position="538"/>
    </location>
</feature>
<keyword evidence="8" id="KW-0624">Polysaccharide degradation</keyword>
<evidence type="ECO:0000313" key="13">
    <source>
        <dbReference type="EMBL" id="MBB1160754.1"/>
    </source>
</evidence>
<dbReference type="InterPro" id="IPR017853">
    <property type="entry name" value="GH"/>
</dbReference>
<keyword evidence="3" id="KW-0378">Hydrolase</keyword>
<keyword evidence="14" id="KW-1185">Reference proteome</keyword>
<evidence type="ECO:0000256" key="8">
    <source>
        <dbReference type="ARBA" id="ARBA00023326"/>
    </source>
</evidence>
<dbReference type="AlphaFoldDB" id="A0A839HSF7"/>
<organism evidence="13 14">
    <name type="scientific">Aquariibacter albus</name>
    <dbReference type="NCBI Taxonomy" id="2759899"/>
    <lineage>
        <taxon>Bacteria</taxon>
        <taxon>Pseudomonadati</taxon>
        <taxon>Pseudomonadota</taxon>
        <taxon>Betaproteobacteria</taxon>
        <taxon>Burkholderiales</taxon>
        <taxon>Sphaerotilaceae</taxon>
        <taxon>Aquariibacter</taxon>
    </lineage>
</organism>
<evidence type="ECO:0000256" key="3">
    <source>
        <dbReference type="ARBA" id="ARBA00022801"/>
    </source>
</evidence>
<evidence type="ECO:0000256" key="7">
    <source>
        <dbReference type="ARBA" id="ARBA00023316"/>
    </source>
</evidence>
<evidence type="ECO:0000256" key="1">
    <source>
        <dbReference type="ARBA" id="ARBA00004236"/>
    </source>
</evidence>
<dbReference type="EMBL" id="JACIVI010000001">
    <property type="protein sequence ID" value="MBB1160754.1"/>
    <property type="molecule type" value="Genomic_DNA"/>
</dbReference>
<dbReference type="Proteomes" id="UP000586093">
    <property type="component" value="Unassembled WGS sequence"/>
</dbReference>
<keyword evidence="12" id="KW-0812">Transmembrane</keyword>
<gene>
    <name evidence="13" type="ORF">H4F90_02000</name>
</gene>
<evidence type="ECO:0000256" key="2">
    <source>
        <dbReference type="ARBA" id="ARBA00022475"/>
    </source>
</evidence>
<evidence type="ECO:0000256" key="5">
    <source>
        <dbReference type="ARBA" id="ARBA00023180"/>
    </source>
</evidence>
<keyword evidence="2" id="KW-1003">Cell membrane</keyword>
<dbReference type="GO" id="GO:0071555">
    <property type="term" value="P:cell wall organization"/>
    <property type="evidence" value="ECO:0007669"/>
    <property type="project" value="UniProtKB-KW"/>
</dbReference>
<sequence length="556" mass="59877">MRFLSPRRLLPFLLIVTALLIGALLWLRAIWPQALPDAPQATGRPGPAVPCLSYAPFRDPALNPLRPGPSVSPAQIEADLRQLRTLTNCVRTYAVDRGLEAVPAVAERLGMRVKLGAWIGRDPVANARQIREAIALARAHPQSVELLIVGNEVLLRQEQSPQALAALLAAARRDSPVPVTYADVWEFWWRHAEVLRPHVDRVTVHILPYWEDEPVAVDEAVDHVLDLAARTQAHFPDLPILVGETGWPAAGRQRQGAVPGRIEQARFHRELLLRSVGLGLDFNLIEAFDQPWKRALEGEMGQAWGLFTAAGQPRFPWQGPVDSGRAPWPVPLAAGLLALLAWRLSRGQLQPLGVGSVVAAAALAGGLLPAQTDSLLLWGRAAFDPWIAGLTVACGLLLALGLVQALMRRLQALEAGQDRPSWPGLREAWTTSQPAPRRLAATVRGLYLFGVATLLLWQVLDGRYRGFPLALLVAPAVLGVALATLGERLPATAREERLMAALFVAGALALPVIEGLANHQALAYAAGLLALGWPLLLPPKLASSASSRAGAEGSAA</sequence>
<name>A0A839HSF7_9BURK</name>
<feature type="transmembrane region" description="Helical" evidence="12">
    <location>
        <begin position="383"/>
        <end position="403"/>
    </location>
</feature>
<feature type="transmembrane region" description="Helical" evidence="12">
    <location>
        <begin position="466"/>
        <end position="486"/>
    </location>
</feature>
<evidence type="ECO:0000256" key="6">
    <source>
        <dbReference type="ARBA" id="ARBA00023277"/>
    </source>
</evidence>
<dbReference type="InterPro" id="IPR050732">
    <property type="entry name" value="Beta-glucan_modifiers"/>
</dbReference>
<evidence type="ECO:0000256" key="10">
    <source>
        <dbReference type="ARBA" id="ARBA00042373"/>
    </source>
</evidence>
<protein>
    <recommendedName>
        <fullName evidence="11">Endo-1,3-beta-glucanase btgC</fullName>
    </recommendedName>
    <alternativeName>
        <fullName evidence="10">Laminarinase btgC</fullName>
    </alternativeName>
</protein>
<evidence type="ECO:0000313" key="14">
    <source>
        <dbReference type="Proteomes" id="UP000586093"/>
    </source>
</evidence>
<comment type="caution">
    <text evidence="13">The sequence shown here is derived from an EMBL/GenBank/DDBJ whole genome shotgun (WGS) entry which is preliminary data.</text>
</comment>
<dbReference type="GO" id="GO:0005886">
    <property type="term" value="C:plasma membrane"/>
    <property type="evidence" value="ECO:0007669"/>
    <property type="project" value="UniProtKB-SubCell"/>
</dbReference>
<dbReference type="PANTHER" id="PTHR16631:SF17">
    <property type="entry name" value="GLUCAN ENDO-1,3-BETA-GLUCOSIDASE BTGC"/>
    <property type="match status" value="1"/>
</dbReference>
<proteinExistence type="predicted"/>
<comment type="function">
    <text evidence="9">Glucanases play a role in cell expansion during growth, in cell-cell fusion during mating, and in spore release during sporulation. This enzyme may be involved in beta-glucan degradation. Active on laminarin and lichenan.</text>
</comment>